<protein>
    <submittedName>
        <fullName evidence="3">Uncharacterized protein</fullName>
    </submittedName>
</protein>
<gene>
    <name evidence="3" type="ORF">PACLA_8A067471</name>
</gene>
<keyword evidence="4" id="KW-1185">Reference proteome</keyword>
<reference evidence="3" key="1">
    <citation type="submission" date="2020-04" db="EMBL/GenBank/DDBJ databases">
        <authorList>
            <person name="Alioto T."/>
            <person name="Alioto T."/>
            <person name="Gomez Garrido J."/>
        </authorList>
    </citation>
    <scope>NUCLEOTIDE SEQUENCE</scope>
    <source>
        <strain evidence="3">A484AB</strain>
    </source>
</reference>
<evidence type="ECO:0000313" key="3">
    <source>
        <dbReference type="EMBL" id="CAB4026494.1"/>
    </source>
</evidence>
<dbReference type="EMBL" id="CACRXK020014232">
    <property type="protein sequence ID" value="CAB4026494.1"/>
    <property type="molecule type" value="Genomic_DNA"/>
</dbReference>
<accession>A0A7D9JBP6</accession>
<dbReference type="AlphaFoldDB" id="A0A7D9JBP6"/>
<organism evidence="3 4">
    <name type="scientific">Paramuricea clavata</name>
    <name type="common">Red gorgonian</name>
    <name type="synonym">Violescent sea-whip</name>
    <dbReference type="NCBI Taxonomy" id="317549"/>
    <lineage>
        <taxon>Eukaryota</taxon>
        <taxon>Metazoa</taxon>
        <taxon>Cnidaria</taxon>
        <taxon>Anthozoa</taxon>
        <taxon>Octocorallia</taxon>
        <taxon>Malacalcyonacea</taxon>
        <taxon>Plexauridae</taxon>
        <taxon>Paramuricea</taxon>
    </lineage>
</organism>
<sequence length="83" mass="9562">MLCPTLTLAPKLLLINVLELLGIDPGTFRHAELEQQDHERVDKAEFKAQEENKKKRKIRRARKKKNADKCSQKEGVTYAAGRF</sequence>
<evidence type="ECO:0000313" key="4">
    <source>
        <dbReference type="Proteomes" id="UP001152795"/>
    </source>
</evidence>
<feature type="signal peptide" evidence="2">
    <location>
        <begin position="1"/>
        <end position="22"/>
    </location>
</feature>
<feature type="compositionally biased region" description="Basic residues" evidence="1">
    <location>
        <begin position="54"/>
        <end position="66"/>
    </location>
</feature>
<name>A0A7D9JBP6_PARCT</name>
<evidence type="ECO:0000256" key="2">
    <source>
        <dbReference type="SAM" id="SignalP"/>
    </source>
</evidence>
<comment type="caution">
    <text evidence="3">The sequence shown here is derived from an EMBL/GenBank/DDBJ whole genome shotgun (WGS) entry which is preliminary data.</text>
</comment>
<dbReference type="Proteomes" id="UP001152795">
    <property type="component" value="Unassembled WGS sequence"/>
</dbReference>
<keyword evidence="2" id="KW-0732">Signal</keyword>
<feature type="region of interest" description="Disordered" evidence="1">
    <location>
        <begin position="46"/>
        <end position="71"/>
    </location>
</feature>
<evidence type="ECO:0000256" key="1">
    <source>
        <dbReference type="SAM" id="MobiDB-lite"/>
    </source>
</evidence>
<feature type="chain" id="PRO_5043938472" evidence="2">
    <location>
        <begin position="23"/>
        <end position="83"/>
    </location>
</feature>
<proteinExistence type="predicted"/>